<dbReference type="Gene3D" id="3.90.1300.10">
    <property type="entry name" value="Amidase signature (AS) domain"/>
    <property type="match status" value="1"/>
</dbReference>
<keyword evidence="3" id="KW-1185">Reference proteome</keyword>
<proteinExistence type="predicted"/>
<dbReference type="InterPro" id="IPR000120">
    <property type="entry name" value="Amidase"/>
</dbReference>
<dbReference type="InterPro" id="IPR036928">
    <property type="entry name" value="AS_sf"/>
</dbReference>
<accession>A0A439CRN4</accession>
<reference evidence="2 3" key="1">
    <citation type="submission" date="2018-12" db="EMBL/GenBank/DDBJ databases">
        <title>Draft genome sequence of Xylaria grammica IHI A82.</title>
        <authorList>
            <person name="Buettner E."/>
            <person name="Kellner H."/>
        </authorList>
    </citation>
    <scope>NUCLEOTIDE SEQUENCE [LARGE SCALE GENOMIC DNA]</scope>
    <source>
        <strain evidence="2 3">IHI A82</strain>
    </source>
</reference>
<dbReference type="PANTHER" id="PTHR11895:SF170">
    <property type="entry name" value="AMIDASE"/>
    <property type="match status" value="1"/>
</dbReference>
<dbReference type="Pfam" id="PF01425">
    <property type="entry name" value="Amidase"/>
    <property type="match status" value="1"/>
</dbReference>
<evidence type="ECO:0000313" key="3">
    <source>
        <dbReference type="Proteomes" id="UP000286045"/>
    </source>
</evidence>
<dbReference type="GO" id="GO:0003824">
    <property type="term" value="F:catalytic activity"/>
    <property type="evidence" value="ECO:0007669"/>
    <property type="project" value="InterPro"/>
</dbReference>
<gene>
    <name evidence="2" type="ORF">EKO27_g10264</name>
</gene>
<dbReference type="STRING" id="363999.A0A439CRN4"/>
<dbReference type="InterPro" id="IPR023631">
    <property type="entry name" value="Amidase_dom"/>
</dbReference>
<evidence type="ECO:0000259" key="1">
    <source>
        <dbReference type="Pfam" id="PF01425"/>
    </source>
</evidence>
<protein>
    <recommendedName>
        <fullName evidence="1">Amidase domain-containing protein</fullName>
    </recommendedName>
</protein>
<dbReference type="EMBL" id="RYZI01000510">
    <property type="protein sequence ID" value="RWA04844.1"/>
    <property type="molecule type" value="Genomic_DNA"/>
</dbReference>
<comment type="caution">
    <text evidence="2">The sequence shown here is derived from an EMBL/GenBank/DDBJ whole genome shotgun (WGS) entry which is preliminary data.</text>
</comment>
<dbReference type="PANTHER" id="PTHR11895">
    <property type="entry name" value="TRANSAMIDASE"/>
    <property type="match status" value="1"/>
</dbReference>
<dbReference type="Proteomes" id="UP000286045">
    <property type="component" value="Unassembled WGS sequence"/>
</dbReference>
<dbReference type="AlphaFoldDB" id="A0A439CRN4"/>
<feature type="domain" description="Amidase" evidence="1">
    <location>
        <begin position="26"/>
        <end position="121"/>
    </location>
</feature>
<evidence type="ECO:0000313" key="2">
    <source>
        <dbReference type="EMBL" id="RWA04844.1"/>
    </source>
</evidence>
<dbReference type="SUPFAM" id="SSF75304">
    <property type="entry name" value="Amidase signature (AS) enzymes"/>
    <property type="match status" value="1"/>
</dbReference>
<sequence length="136" mass="14838">MYLAYLWAQERYGPKLHARCMNLLKAVGDAYDLAFRDVDVLITPTLPNLPAKLPEGGNSGGPLTLMRMASGLLANTSPLNITGHPALSLPVGFSSSREDPAVKLPVGMQIIGRRFRDVDCLKVAAAWEKAFDWKTV</sequence>
<name>A0A439CRN4_9PEZI</name>
<organism evidence="2 3">
    <name type="scientific">Xylaria grammica</name>
    <dbReference type="NCBI Taxonomy" id="363999"/>
    <lineage>
        <taxon>Eukaryota</taxon>
        <taxon>Fungi</taxon>
        <taxon>Dikarya</taxon>
        <taxon>Ascomycota</taxon>
        <taxon>Pezizomycotina</taxon>
        <taxon>Sordariomycetes</taxon>
        <taxon>Xylariomycetidae</taxon>
        <taxon>Xylariales</taxon>
        <taxon>Xylariaceae</taxon>
        <taxon>Xylaria</taxon>
    </lineage>
</organism>